<name>A0A4S4L2X3_9AGAM</name>
<dbReference type="EMBL" id="SGPK01000247">
    <property type="protein sequence ID" value="THH05635.1"/>
    <property type="molecule type" value="Genomic_DNA"/>
</dbReference>
<proteinExistence type="predicted"/>
<protein>
    <recommendedName>
        <fullName evidence="3">F-box domain-containing protein</fullName>
    </recommendedName>
</protein>
<dbReference type="Gene3D" id="3.80.10.10">
    <property type="entry name" value="Ribonuclease Inhibitor"/>
    <property type="match status" value="1"/>
</dbReference>
<dbReference type="Proteomes" id="UP000308199">
    <property type="component" value="Unassembled WGS sequence"/>
</dbReference>
<dbReference type="OrthoDB" id="3251358at2759"/>
<dbReference type="AlphaFoldDB" id="A0A4S4L2X3"/>
<dbReference type="InterPro" id="IPR032675">
    <property type="entry name" value="LRR_dom_sf"/>
</dbReference>
<reference evidence="1 2" key="1">
    <citation type="submission" date="2019-02" db="EMBL/GenBank/DDBJ databases">
        <title>Genome sequencing of the rare red list fungi Phellinidium pouzarii.</title>
        <authorList>
            <person name="Buettner E."/>
            <person name="Kellner H."/>
        </authorList>
    </citation>
    <scope>NUCLEOTIDE SEQUENCE [LARGE SCALE GENOMIC DNA]</scope>
    <source>
        <strain evidence="1 2">DSM 108285</strain>
    </source>
</reference>
<evidence type="ECO:0000313" key="2">
    <source>
        <dbReference type="Proteomes" id="UP000308199"/>
    </source>
</evidence>
<accession>A0A4S4L2X3</accession>
<keyword evidence="2" id="KW-1185">Reference proteome</keyword>
<evidence type="ECO:0008006" key="3">
    <source>
        <dbReference type="Google" id="ProtNLM"/>
    </source>
</evidence>
<organism evidence="1 2">
    <name type="scientific">Phellinidium pouzarii</name>
    <dbReference type="NCBI Taxonomy" id="167371"/>
    <lineage>
        <taxon>Eukaryota</taxon>
        <taxon>Fungi</taxon>
        <taxon>Dikarya</taxon>
        <taxon>Basidiomycota</taxon>
        <taxon>Agaricomycotina</taxon>
        <taxon>Agaricomycetes</taxon>
        <taxon>Hymenochaetales</taxon>
        <taxon>Hymenochaetaceae</taxon>
        <taxon>Phellinidium</taxon>
    </lineage>
</organism>
<sequence>MALENGFHKIPPEIWDKIVPLVSRRDLVSLALVSKNTYPHANLLLYKTLEVSFCKCSLAYYDALARTILNSPELAALVTTLYIDMKVPCQVKTASSLEDVKSTNQWKRQFRIRLDMLPGRGQISEEPKGHIEWNREVVQTLQNPQLLDILPTLISLQKITVILGHFQHDPEILSALVNVLPSNVISNVHYLKIYDSSLVKTPSITHLSHLRSLVLGYVNVQNADLCFIVAQNSKTLEELRLNWIVEVSQSPLFSNYSGPTLENLKVLALRGPQPFSLDGIRTVLGSGQSLEEIGLESLSAPTALAWAQILVNLRNENSQCIAEMRSVRFGAPNGCGEFWDSVAQFLCHCGSCLNTLSINGSPRGPVGAFPPALFNYFLKYTQPNLSDLILIWRDDVGLAYDAALSLGMFCPSVNLLHVSLCFPPGKSDNLLSLISPFIGLRRLHLTFLSWPMLAVMSSALRIGTPIDTSDDITQNGPLFQQFIKGAVARHPDLDEVSWSIYDRLSFSAEEPKTYVKVNLQTKLVHQRSLTKSLA</sequence>
<dbReference type="SUPFAM" id="SSF52047">
    <property type="entry name" value="RNI-like"/>
    <property type="match status" value="1"/>
</dbReference>
<comment type="caution">
    <text evidence="1">The sequence shown here is derived from an EMBL/GenBank/DDBJ whole genome shotgun (WGS) entry which is preliminary data.</text>
</comment>
<evidence type="ECO:0000313" key="1">
    <source>
        <dbReference type="EMBL" id="THH05635.1"/>
    </source>
</evidence>
<gene>
    <name evidence="1" type="ORF">EW145_g4648</name>
</gene>